<dbReference type="Pfam" id="PF00069">
    <property type="entry name" value="Pkinase"/>
    <property type="match status" value="1"/>
</dbReference>
<organism evidence="9 10">
    <name type="scientific">Thermogutta terrifontis</name>
    <dbReference type="NCBI Taxonomy" id="1331910"/>
    <lineage>
        <taxon>Bacteria</taxon>
        <taxon>Pseudomonadati</taxon>
        <taxon>Planctomycetota</taxon>
        <taxon>Planctomycetia</taxon>
        <taxon>Pirellulales</taxon>
        <taxon>Thermoguttaceae</taxon>
        <taxon>Thermogutta</taxon>
    </lineage>
</organism>
<reference evidence="9 10" key="1">
    <citation type="journal article" name="Front. Microbiol.">
        <title>Sugar Metabolism of the First Thermophilic Planctomycete Thermogutta terrifontis: Comparative Genomic and Transcriptomic Approaches.</title>
        <authorList>
            <person name="Elcheninov A.G."/>
            <person name="Menzel P."/>
            <person name="Gudbergsdottir S.R."/>
            <person name="Slesarev A.I."/>
            <person name="Kadnikov V.V."/>
            <person name="Krogh A."/>
            <person name="Bonch-Osmolovskaya E.A."/>
            <person name="Peng X."/>
            <person name="Kublanov I.V."/>
        </authorList>
    </citation>
    <scope>NUCLEOTIDE SEQUENCE [LARGE SCALE GENOMIC DNA]</scope>
    <source>
        <strain evidence="9 10">R1</strain>
    </source>
</reference>
<dbReference type="SMART" id="SM00220">
    <property type="entry name" value="S_TKc"/>
    <property type="match status" value="1"/>
</dbReference>
<accession>A0A286RIF6</accession>
<feature type="region of interest" description="Disordered" evidence="6">
    <location>
        <begin position="396"/>
        <end position="419"/>
    </location>
</feature>
<dbReference type="GO" id="GO:0005524">
    <property type="term" value="F:ATP binding"/>
    <property type="evidence" value="ECO:0007669"/>
    <property type="project" value="UniProtKB-UniRule"/>
</dbReference>
<dbReference type="KEGG" id="ttf:THTE_3146"/>
<keyword evidence="7" id="KW-0472">Membrane</keyword>
<dbReference type="CDD" id="cd14014">
    <property type="entry name" value="STKc_PknB_like"/>
    <property type="match status" value="1"/>
</dbReference>
<keyword evidence="2 5" id="KW-0547">Nucleotide-binding</keyword>
<evidence type="ECO:0000256" key="2">
    <source>
        <dbReference type="ARBA" id="ARBA00022741"/>
    </source>
</evidence>
<protein>
    <submittedName>
        <fullName evidence="9">Putative serine/threonine-protein kinase pknB</fullName>
    </submittedName>
</protein>
<dbReference type="Proteomes" id="UP000215086">
    <property type="component" value="Chromosome"/>
</dbReference>
<feature type="domain" description="Protein kinase" evidence="8">
    <location>
        <begin position="77"/>
        <end position="339"/>
    </location>
</feature>
<dbReference type="Gene3D" id="1.10.510.10">
    <property type="entry name" value="Transferase(Phosphotransferase) domain 1"/>
    <property type="match status" value="1"/>
</dbReference>
<name>A0A286RIF6_9BACT</name>
<keyword evidence="10" id="KW-1185">Reference proteome</keyword>
<gene>
    <name evidence="9" type="ORF">THTE_3146</name>
</gene>
<dbReference type="PANTHER" id="PTHR43289:SF6">
    <property type="entry name" value="SERINE_THREONINE-PROTEIN KINASE NEKL-3"/>
    <property type="match status" value="1"/>
</dbReference>
<evidence type="ECO:0000256" key="4">
    <source>
        <dbReference type="ARBA" id="ARBA00022840"/>
    </source>
</evidence>
<evidence type="ECO:0000256" key="3">
    <source>
        <dbReference type="ARBA" id="ARBA00022777"/>
    </source>
</evidence>
<dbReference type="RefSeq" id="WP_095415716.1">
    <property type="nucleotide sequence ID" value="NZ_CP018477.1"/>
</dbReference>
<proteinExistence type="predicted"/>
<dbReference type="AlphaFoldDB" id="A0A286RIF6"/>
<dbReference type="InterPro" id="IPR017441">
    <property type="entry name" value="Protein_kinase_ATP_BS"/>
</dbReference>
<keyword evidence="1" id="KW-0808">Transferase</keyword>
<dbReference type="OrthoDB" id="6111975at2"/>
<keyword evidence="7" id="KW-1133">Transmembrane helix</keyword>
<feature type="transmembrane region" description="Helical" evidence="7">
    <location>
        <begin position="425"/>
        <end position="447"/>
    </location>
</feature>
<evidence type="ECO:0000256" key="6">
    <source>
        <dbReference type="SAM" id="MobiDB-lite"/>
    </source>
</evidence>
<feature type="binding site" evidence="5">
    <location>
        <position position="106"/>
    </location>
    <ligand>
        <name>ATP</name>
        <dbReference type="ChEBI" id="CHEBI:30616"/>
    </ligand>
</feature>
<dbReference type="SUPFAM" id="SSF56112">
    <property type="entry name" value="Protein kinase-like (PK-like)"/>
    <property type="match status" value="1"/>
</dbReference>
<dbReference type="PROSITE" id="PS50011">
    <property type="entry name" value="PROTEIN_KINASE_DOM"/>
    <property type="match status" value="1"/>
</dbReference>
<sequence length="452" mass="49732">MTVPGSTSFEHCALASGLVTREQLEEAWQTLRAKAGFSIDVPLEERLAQTLVELGYINAWQAKQLLEGRTKFTLGPYRIIDSIGRGGMGQVFKGEHMILGRVVAVKVLPRHKSNPEAVQNFLREIRAQAKLDHPNLVRAYDAGMDGSVVYLVTEYVPGVDMRKLIRQRGPMRMHAAASIISQVASALQHAHEQGLIHRDVKPGNILVTNDGTAKLLDLGLAGPLGQEAVNDPRYGRIVGTVDYLSPDHIREPHKPTPAWDIYSLGCTLYYAVTGKVPFPGGTTADKVRAHCELRPLDPRRLNPELDAAFVDVMAEMMAKDPKERIPTAAEVVRRLAPWVITPCPIDETCFIRSKSGNRHRLYVAKPLTAPPIPLPDTKPSFSNMLLQVAMDNQSTGVSQTTARTDDPIGIPAEPEGRSTPSGQSLLAPLIFFLLIPLGLVVTVFLLWKWLAH</sequence>
<evidence type="ECO:0000256" key="7">
    <source>
        <dbReference type="SAM" id="Phobius"/>
    </source>
</evidence>
<dbReference type="EMBL" id="CP018477">
    <property type="protein sequence ID" value="ASV75748.1"/>
    <property type="molecule type" value="Genomic_DNA"/>
</dbReference>
<dbReference type="GO" id="GO:0004674">
    <property type="term" value="F:protein serine/threonine kinase activity"/>
    <property type="evidence" value="ECO:0007669"/>
    <property type="project" value="TreeGrafter"/>
</dbReference>
<keyword evidence="4 5" id="KW-0067">ATP-binding</keyword>
<evidence type="ECO:0000259" key="8">
    <source>
        <dbReference type="PROSITE" id="PS50011"/>
    </source>
</evidence>
<dbReference type="PROSITE" id="PS00108">
    <property type="entry name" value="PROTEIN_KINASE_ST"/>
    <property type="match status" value="1"/>
</dbReference>
<evidence type="ECO:0000256" key="5">
    <source>
        <dbReference type="PROSITE-ProRule" id="PRU10141"/>
    </source>
</evidence>
<dbReference type="InterPro" id="IPR011009">
    <property type="entry name" value="Kinase-like_dom_sf"/>
</dbReference>
<dbReference type="InterPro" id="IPR008271">
    <property type="entry name" value="Ser/Thr_kinase_AS"/>
</dbReference>
<dbReference type="PROSITE" id="PS00107">
    <property type="entry name" value="PROTEIN_KINASE_ATP"/>
    <property type="match status" value="1"/>
</dbReference>
<evidence type="ECO:0000256" key="1">
    <source>
        <dbReference type="ARBA" id="ARBA00022679"/>
    </source>
</evidence>
<dbReference type="PANTHER" id="PTHR43289">
    <property type="entry name" value="MITOGEN-ACTIVATED PROTEIN KINASE KINASE KINASE 20-RELATED"/>
    <property type="match status" value="1"/>
</dbReference>
<dbReference type="Gene3D" id="3.30.200.20">
    <property type="entry name" value="Phosphorylase Kinase, domain 1"/>
    <property type="match status" value="1"/>
</dbReference>
<keyword evidence="7" id="KW-0812">Transmembrane</keyword>
<evidence type="ECO:0000313" key="9">
    <source>
        <dbReference type="EMBL" id="ASV75748.1"/>
    </source>
</evidence>
<evidence type="ECO:0000313" key="10">
    <source>
        <dbReference type="Proteomes" id="UP000215086"/>
    </source>
</evidence>
<keyword evidence="3 9" id="KW-0418">Kinase</keyword>
<dbReference type="InterPro" id="IPR000719">
    <property type="entry name" value="Prot_kinase_dom"/>
</dbReference>